<sequence length="141" mass="16238">MADQSKIHVMDAWINYSKFYTRISKAMNYLLLEQHQLGLNDFYFLYFLSEAKNNELQQSELQSLVQLSPSALSRMVTRLLDYKGLTIIKKKALAHDKRGYAIQLTETGEDLVKQLLAALETKLETSLKASDMKHIYSLSTE</sequence>
<dbReference type="PANTHER" id="PTHR33164">
    <property type="entry name" value="TRANSCRIPTIONAL REGULATOR, MARR FAMILY"/>
    <property type="match status" value="1"/>
</dbReference>
<keyword evidence="1" id="KW-0805">Transcription regulation</keyword>
<evidence type="ECO:0000259" key="4">
    <source>
        <dbReference type="PROSITE" id="PS50995"/>
    </source>
</evidence>
<protein>
    <submittedName>
        <fullName evidence="5">DNA-binding MarR family transcriptional regulator</fullName>
    </submittedName>
</protein>
<comment type="caution">
    <text evidence="5">The sequence shown here is derived from an EMBL/GenBank/DDBJ whole genome shotgun (WGS) entry which is preliminary data.</text>
</comment>
<evidence type="ECO:0000256" key="1">
    <source>
        <dbReference type="ARBA" id="ARBA00023015"/>
    </source>
</evidence>
<dbReference type="SUPFAM" id="SSF46785">
    <property type="entry name" value="Winged helix' DNA-binding domain"/>
    <property type="match status" value="1"/>
</dbReference>
<keyword evidence="3" id="KW-0804">Transcription</keyword>
<dbReference type="InterPro" id="IPR039422">
    <property type="entry name" value="MarR/SlyA-like"/>
</dbReference>
<dbReference type="GO" id="GO:0003677">
    <property type="term" value="F:DNA binding"/>
    <property type="evidence" value="ECO:0007669"/>
    <property type="project" value="UniProtKB-KW"/>
</dbReference>
<evidence type="ECO:0000256" key="3">
    <source>
        <dbReference type="ARBA" id="ARBA00023163"/>
    </source>
</evidence>
<name>A0ABS2SND8_9BACI</name>
<feature type="domain" description="HTH marR-type" evidence="4">
    <location>
        <begin position="1"/>
        <end position="141"/>
    </location>
</feature>
<dbReference type="InterPro" id="IPR036388">
    <property type="entry name" value="WH-like_DNA-bd_sf"/>
</dbReference>
<dbReference type="EMBL" id="JAFBCV010000001">
    <property type="protein sequence ID" value="MBM7837044.1"/>
    <property type="molecule type" value="Genomic_DNA"/>
</dbReference>
<dbReference type="SMART" id="SM00347">
    <property type="entry name" value="HTH_MARR"/>
    <property type="match status" value="1"/>
</dbReference>
<gene>
    <name evidence="5" type="ORF">JOC54_000275</name>
</gene>
<evidence type="ECO:0000256" key="2">
    <source>
        <dbReference type="ARBA" id="ARBA00023125"/>
    </source>
</evidence>
<accession>A0ABS2SND8</accession>
<dbReference type="Gene3D" id="1.10.10.10">
    <property type="entry name" value="Winged helix-like DNA-binding domain superfamily/Winged helix DNA-binding domain"/>
    <property type="match status" value="1"/>
</dbReference>
<dbReference type="PROSITE" id="PS50995">
    <property type="entry name" value="HTH_MARR_2"/>
    <property type="match status" value="1"/>
</dbReference>
<proteinExistence type="predicted"/>
<dbReference type="InterPro" id="IPR055166">
    <property type="entry name" value="Transc_reg_Sar_Rot_HTH"/>
</dbReference>
<keyword evidence="6" id="KW-1185">Reference proteome</keyword>
<evidence type="ECO:0000313" key="5">
    <source>
        <dbReference type="EMBL" id="MBM7837044.1"/>
    </source>
</evidence>
<evidence type="ECO:0000313" key="6">
    <source>
        <dbReference type="Proteomes" id="UP001179280"/>
    </source>
</evidence>
<dbReference type="RefSeq" id="WP_204463815.1">
    <property type="nucleotide sequence ID" value="NZ_JAFBCV010000001.1"/>
</dbReference>
<reference evidence="5" key="1">
    <citation type="submission" date="2021-01" db="EMBL/GenBank/DDBJ databases">
        <title>Genomic Encyclopedia of Type Strains, Phase IV (KMG-IV): sequencing the most valuable type-strain genomes for metagenomic binning, comparative biology and taxonomic classification.</title>
        <authorList>
            <person name="Goeker M."/>
        </authorList>
    </citation>
    <scope>NUCLEOTIDE SEQUENCE</scope>
    <source>
        <strain evidence="5">DSM 21943</strain>
    </source>
</reference>
<dbReference type="InterPro" id="IPR000835">
    <property type="entry name" value="HTH_MarR-typ"/>
</dbReference>
<organism evidence="5 6">
    <name type="scientific">Shouchella xiaoxiensis</name>
    <dbReference type="NCBI Taxonomy" id="766895"/>
    <lineage>
        <taxon>Bacteria</taxon>
        <taxon>Bacillati</taxon>
        <taxon>Bacillota</taxon>
        <taxon>Bacilli</taxon>
        <taxon>Bacillales</taxon>
        <taxon>Bacillaceae</taxon>
        <taxon>Shouchella</taxon>
    </lineage>
</organism>
<dbReference type="Pfam" id="PF22381">
    <property type="entry name" value="Staph_reg_Sar_Rot"/>
    <property type="match status" value="1"/>
</dbReference>
<dbReference type="Proteomes" id="UP001179280">
    <property type="component" value="Unassembled WGS sequence"/>
</dbReference>
<dbReference type="InterPro" id="IPR036390">
    <property type="entry name" value="WH_DNA-bd_sf"/>
</dbReference>
<dbReference type="PANTHER" id="PTHR33164:SF94">
    <property type="entry name" value="TRANSCRIPTIONAL REGULATORY PROTEIN-RELATED"/>
    <property type="match status" value="1"/>
</dbReference>
<keyword evidence="2 5" id="KW-0238">DNA-binding</keyword>